<feature type="domain" description="N-acetyltransferase" evidence="1">
    <location>
        <begin position="1"/>
        <end position="142"/>
    </location>
</feature>
<dbReference type="RefSeq" id="WP_086962484.1">
    <property type="nucleotide sequence ID" value="NZ_AP018680.1"/>
</dbReference>
<dbReference type="InterPro" id="IPR016181">
    <property type="entry name" value="Acyl_CoA_acyltransferase"/>
</dbReference>
<comment type="caution">
    <text evidence="2">The sequence shown here is derived from an EMBL/GenBank/DDBJ whole genome shotgun (WGS) entry which is preliminary data.</text>
</comment>
<accession>A0A368LFL6</accession>
<sequence>MSELTFQELEPIKLPLIKSIYKAFYPSAKPKKTDTIIVGYLEHEIIAIVRFRPIDNVNLLTGMLVIPKYRLSGVAQKLLQFCQSGYLTDSCYCFAYPHLKNFYLTAGFKVRKTEDLPAPLQQLFSRYTSNGKNLLPMQYKYQDMA</sequence>
<organism evidence="2 3">
    <name type="scientific">Vibrio casei</name>
    <dbReference type="NCBI Taxonomy" id="673372"/>
    <lineage>
        <taxon>Bacteria</taxon>
        <taxon>Pseudomonadati</taxon>
        <taxon>Pseudomonadota</taxon>
        <taxon>Gammaproteobacteria</taxon>
        <taxon>Vibrionales</taxon>
        <taxon>Vibrionaceae</taxon>
        <taxon>Vibrio</taxon>
    </lineage>
</organism>
<dbReference type="OrthoDB" id="7845888at2"/>
<dbReference type="EMBL" id="QPGL01000007">
    <property type="protein sequence ID" value="RCS68221.1"/>
    <property type="molecule type" value="Genomic_DNA"/>
</dbReference>
<evidence type="ECO:0000313" key="2">
    <source>
        <dbReference type="EMBL" id="RCS68221.1"/>
    </source>
</evidence>
<dbReference type="SUPFAM" id="SSF55729">
    <property type="entry name" value="Acyl-CoA N-acyltransferases (Nat)"/>
    <property type="match status" value="1"/>
</dbReference>
<keyword evidence="2" id="KW-0808">Transferase</keyword>
<dbReference type="Proteomes" id="UP000252479">
    <property type="component" value="Unassembled WGS sequence"/>
</dbReference>
<dbReference type="CDD" id="cd04301">
    <property type="entry name" value="NAT_SF"/>
    <property type="match status" value="1"/>
</dbReference>
<name>A0A368LFL6_9VIBR</name>
<dbReference type="AlphaFoldDB" id="A0A368LFL6"/>
<evidence type="ECO:0000313" key="3">
    <source>
        <dbReference type="Proteomes" id="UP000252479"/>
    </source>
</evidence>
<dbReference type="GO" id="GO:0016747">
    <property type="term" value="F:acyltransferase activity, transferring groups other than amino-acyl groups"/>
    <property type="evidence" value="ECO:0007669"/>
    <property type="project" value="InterPro"/>
</dbReference>
<dbReference type="GeneID" id="303190863"/>
<keyword evidence="3" id="KW-1185">Reference proteome</keyword>
<protein>
    <submittedName>
        <fullName evidence="2">N-acetyltransferase</fullName>
    </submittedName>
</protein>
<gene>
    <name evidence="2" type="ORF">CIK83_18235</name>
</gene>
<evidence type="ECO:0000259" key="1">
    <source>
        <dbReference type="PROSITE" id="PS51186"/>
    </source>
</evidence>
<dbReference type="InterPro" id="IPR000182">
    <property type="entry name" value="GNAT_dom"/>
</dbReference>
<reference evidence="2 3" key="1">
    <citation type="journal article" date="2017" name="Elife">
        <title>Extensive horizontal gene transfer in cheese-associated bacteria.</title>
        <authorList>
            <person name="Bonham K.S."/>
            <person name="Wolfe B.E."/>
            <person name="Dutton R.J."/>
        </authorList>
    </citation>
    <scope>NUCLEOTIDE SEQUENCE [LARGE SCALE GENOMIC DNA]</scope>
    <source>
        <strain evidence="2 3">JB196</strain>
    </source>
</reference>
<dbReference type="PROSITE" id="PS51186">
    <property type="entry name" value="GNAT"/>
    <property type="match status" value="1"/>
</dbReference>
<proteinExistence type="predicted"/>
<dbReference type="Gene3D" id="3.40.630.30">
    <property type="match status" value="1"/>
</dbReference>
<dbReference type="Pfam" id="PF13508">
    <property type="entry name" value="Acetyltransf_7"/>
    <property type="match status" value="1"/>
</dbReference>